<name>A0ABT1BV39_9BACT</name>
<comment type="caution">
    <text evidence="1">The sequence shown here is derived from an EMBL/GenBank/DDBJ whole genome shotgun (WGS) entry which is preliminary data.</text>
</comment>
<protein>
    <submittedName>
        <fullName evidence="1">DUF169 domain-containing protein</fullName>
    </submittedName>
</protein>
<sequence>MKSSEFVTMFRAAFGNAPSLPMAFYYSDQPIAETLKKSGCMFKFFPQVFLGHAVSLSADTIGCGSARFYLGFTDQHEQIPDFMSLKRKYKSTPEKACHFINQVKVKGVHAKYLNFQRVDRMEDLDLIEGLIFFATPDELSGLCSWAFFDRNEPDTVSTLFGSGCSSIISTIVNENRDKGYRCFLGLLDPSVRPWVDEDILSFSIPKCRLDVMMKTLAHTCLSGTPAWNKVHKRINGEM</sequence>
<dbReference type="RefSeq" id="WP_252760307.1">
    <property type="nucleotide sequence ID" value="NZ_JAMXLY010000009.1"/>
</dbReference>
<organism evidence="1 2">
    <name type="scientific">Segatella cerevisiae</name>
    <dbReference type="NCBI Taxonomy" id="2053716"/>
    <lineage>
        <taxon>Bacteria</taxon>
        <taxon>Pseudomonadati</taxon>
        <taxon>Bacteroidota</taxon>
        <taxon>Bacteroidia</taxon>
        <taxon>Bacteroidales</taxon>
        <taxon>Prevotellaceae</taxon>
        <taxon>Segatella</taxon>
    </lineage>
</organism>
<reference evidence="1 2" key="1">
    <citation type="submission" date="2022-06" db="EMBL/GenBank/DDBJ databases">
        <title>A taxonomic note on the genus Prevotella: Description of four novel genera and emended description of the genera Hallella and Xylanibacter.</title>
        <authorList>
            <person name="Hitch T.C.A."/>
        </authorList>
    </citation>
    <scope>NUCLEOTIDE SEQUENCE [LARGE SCALE GENOMIC DNA]</scope>
    <source>
        <strain evidence="1 2">DSM 100619</strain>
    </source>
</reference>
<dbReference type="Pfam" id="PF02596">
    <property type="entry name" value="DUF169"/>
    <property type="match status" value="1"/>
</dbReference>
<evidence type="ECO:0000313" key="2">
    <source>
        <dbReference type="Proteomes" id="UP001204015"/>
    </source>
</evidence>
<accession>A0ABT1BV39</accession>
<evidence type="ECO:0000313" key="1">
    <source>
        <dbReference type="EMBL" id="MCO6024944.1"/>
    </source>
</evidence>
<keyword evidence="2" id="KW-1185">Reference proteome</keyword>
<proteinExistence type="predicted"/>
<gene>
    <name evidence="1" type="ORF">NG821_03630</name>
</gene>
<dbReference type="InterPro" id="IPR003748">
    <property type="entry name" value="DUF169"/>
</dbReference>
<dbReference type="Proteomes" id="UP001204015">
    <property type="component" value="Unassembled WGS sequence"/>
</dbReference>
<dbReference type="EMBL" id="JAMXLY010000009">
    <property type="protein sequence ID" value="MCO6024944.1"/>
    <property type="molecule type" value="Genomic_DNA"/>
</dbReference>